<feature type="transmembrane region" description="Helical" evidence="1">
    <location>
        <begin position="153"/>
        <end position="172"/>
    </location>
</feature>
<keyword evidence="1" id="KW-0472">Membrane</keyword>
<dbReference type="EMBL" id="JRES01001578">
    <property type="protein sequence ID" value="KNC21805.1"/>
    <property type="molecule type" value="Genomic_DNA"/>
</dbReference>
<evidence type="ECO:0000313" key="2">
    <source>
        <dbReference type="EMBL" id="KNC21805.1"/>
    </source>
</evidence>
<organism evidence="2 3">
    <name type="scientific">Lucilia cuprina</name>
    <name type="common">Green bottle fly</name>
    <name type="synonym">Australian sheep blowfly</name>
    <dbReference type="NCBI Taxonomy" id="7375"/>
    <lineage>
        <taxon>Eukaryota</taxon>
        <taxon>Metazoa</taxon>
        <taxon>Ecdysozoa</taxon>
        <taxon>Arthropoda</taxon>
        <taxon>Hexapoda</taxon>
        <taxon>Insecta</taxon>
        <taxon>Pterygota</taxon>
        <taxon>Neoptera</taxon>
        <taxon>Endopterygota</taxon>
        <taxon>Diptera</taxon>
        <taxon>Brachycera</taxon>
        <taxon>Muscomorpha</taxon>
        <taxon>Oestroidea</taxon>
        <taxon>Calliphoridae</taxon>
        <taxon>Luciliinae</taxon>
        <taxon>Lucilia</taxon>
    </lineage>
</organism>
<keyword evidence="1" id="KW-0812">Transmembrane</keyword>
<protein>
    <submittedName>
        <fullName evidence="2">Uncharacterized protein</fullName>
    </submittedName>
</protein>
<evidence type="ECO:0000256" key="1">
    <source>
        <dbReference type="SAM" id="Phobius"/>
    </source>
</evidence>
<comment type="caution">
    <text evidence="2">The sequence shown here is derived from an EMBL/GenBank/DDBJ whole genome shotgun (WGS) entry which is preliminary data.</text>
</comment>
<keyword evidence="1" id="KW-1133">Transmembrane helix</keyword>
<name>A0A0L0BNZ4_LUCCU</name>
<accession>A0A0L0BNZ4</accession>
<evidence type="ECO:0000313" key="3">
    <source>
        <dbReference type="Proteomes" id="UP000037069"/>
    </source>
</evidence>
<dbReference type="AlphaFoldDB" id="A0A0L0BNZ4"/>
<gene>
    <name evidence="2" type="ORF">FF38_03250</name>
</gene>
<proteinExistence type="predicted"/>
<keyword evidence="3" id="KW-1185">Reference proteome</keyword>
<reference evidence="2 3" key="1">
    <citation type="journal article" date="2015" name="Nat. Commun.">
        <title>Lucilia cuprina genome unlocks parasitic fly biology to underpin future interventions.</title>
        <authorList>
            <person name="Anstead C.A."/>
            <person name="Korhonen P.K."/>
            <person name="Young N.D."/>
            <person name="Hall R.S."/>
            <person name="Jex A.R."/>
            <person name="Murali S.C."/>
            <person name="Hughes D.S."/>
            <person name="Lee S.F."/>
            <person name="Perry T."/>
            <person name="Stroehlein A.J."/>
            <person name="Ansell B.R."/>
            <person name="Breugelmans B."/>
            <person name="Hofmann A."/>
            <person name="Qu J."/>
            <person name="Dugan S."/>
            <person name="Lee S.L."/>
            <person name="Chao H."/>
            <person name="Dinh H."/>
            <person name="Han Y."/>
            <person name="Doddapaneni H.V."/>
            <person name="Worley K.C."/>
            <person name="Muzny D.M."/>
            <person name="Ioannidis P."/>
            <person name="Waterhouse R.M."/>
            <person name="Zdobnov E.M."/>
            <person name="James P.J."/>
            <person name="Bagnall N.H."/>
            <person name="Kotze A.C."/>
            <person name="Gibbs R.A."/>
            <person name="Richards S."/>
            <person name="Batterham P."/>
            <person name="Gasser R.B."/>
        </authorList>
    </citation>
    <scope>NUCLEOTIDE SEQUENCE [LARGE SCALE GENOMIC DNA]</scope>
    <source>
        <strain evidence="2 3">LS</strain>
        <tissue evidence="2">Full body</tissue>
    </source>
</reference>
<dbReference type="Proteomes" id="UP000037069">
    <property type="component" value="Unassembled WGS sequence"/>
</dbReference>
<sequence length="214" mass="22476">MLKLKNIKKISCYLDICFQVLLKNVSRNLILSEISLLRKSLKTTSTQAISEDFVTDKSTNSWANTTPSTQSRANAKETSKSLLTRLFSQLIKAGDVVVDDDADVVDVVGVAVAVDMGCVCDTLVCVVMVVVVDVVGEVCKGFKSNFSSPSAKIVVVVVVVIGIVFSCSVPEISLMKSKEDGGTGISGSAGISSDLGDSSVRVSNTTISLASSGL</sequence>